<dbReference type="Proteomes" id="UP000694421">
    <property type="component" value="Unplaced"/>
</dbReference>
<keyword evidence="2" id="KW-1185">Reference proteome</keyword>
<proteinExistence type="predicted"/>
<dbReference type="AlphaFoldDB" id="A0A8D0BQJ5"/>
<evidence type="ECO:0000313" key="1">
    <source>
        <dbReference type="Ensembl" id="ENSSMRP00000010764.1"/>
    </source>
</evidence>
<dbReference type="Ensembl" id="ENSSMRT00000012540.1">
    <property type="protein sequence ID" value="ENSSMRP00000010764.1"/>
    <property type="gene ID" value="ENSSMRG00000008516.1"/>
</dbReference>
<sequence>MLSVSLVSQNALGAMVLAMRDLHASTTSLQKTSPAPVSLRNKLIEDTSATLQITPPAQAYQGSSNLLASFL</sequence>
<accession>A0A8D0BQJ5</accession>
<protein>
    <submittedName>
        <fullName evidence="1">Uncharacterized protein</fullName>
    </submittedName>
</protein>
<evidence type="ECO:0000313" key="2">
    <source>
        <dbReference type="Proteomes" id="UP000694421"/>
    </source>
</evidence>
<organism evidence="1 2">
    <name type="scientific">Salvator merianae</name>
    <name type="common">Argentine black and white tegu</name>
    <name type="synonym">Tupinambis merianae</name>
    <dbReference type="NCBI Taxonomy" id="96440"/>
    <lineage>
        <taxon>Eukaryota</taxon>
        <taxon>Metazoa</taxon>
        <taxon>Chordata</taxon>
        <taxon>Craniata</taxon>
        <taxon>Vertebrata</taxon>
        <taxon>Euteleostomi</taxon>
        <taxon>Lepidosauria</taxon>
        <taxon>Squamata</taxon>
        <taxon>Bifurcata</taxon>
        <taxon>Unidentata</taxon>
        <taxon>Episquamata</taxon>
        <taxon>Laterata</taxon>
        <taxon>Teiioidea</taxon>
        <taxon>Teiidae</taxon>
        <taxon>Salvator</taxon>
    </lineage>
</organism>
<reference evidence="1" key="1">
    <citation type="submission" date="2025-08" db="UniProtKB">
        <authorList>
            <consortium name="Ensembl"/>
        </authorList>
    </citation>
    <scope>IDENTIFICATION</scope>
</reference>
<name>A0A8D0BQJ5_SALMN</name>
<reference evidence="1" key="2">
    <citation type="submission" date="2025-09" db="UniProtKB">
        <authorList>
            <consortium name="Ensembl"/>
        </authorList>
    </citation>
    <scope>IDENTIFICATION</scope>
</reference>